<sequence length="660" mass="71179">MWHPGLAGCCIRQNFPGVLRRSTRWPPQMHVLKACLVTNATRQHRPFRRQSLLFLNGWRQFRVTPAVTRLDVGKPTEQRPVSLKEMGHLLLQEKKTFTVALAGIGVASACQLCIPYIFGSVVDLLSATVGENTDALHSNTAVLSGLQENAMAMLGVGLAGTAATYASTSQLDIVGQRISMNLRKRLFGNILDQDLAFFDVNKSGELANRLSTDVHEVAEHLVENISKFLHASVMATASAGMLLYISPSLSVITLSVVPAIALGAAQYSKVVKKLSLSLLNSLAKSTQHAAEKMAGIRVVRHFAAEIREKERYGQIIDESLGLAKRLAVSEGVYVAAIFAVSNFALLGVLFLGAGKVLEGVLTVGGLASYCLYATSLSEAMKDATDGVAGVIRAQGAAGRLYALLETRPLMQRGAIIPPAEAIRGCIEFRDVTFAYPTRPASPVLEGFNLMLKPRENLGITGPSGCGKSSLALLLTRMYAPLQGQVLLDGYDVASLDPAWLRRTVVVITQEPLLFSGTVRENIALGKPSASHAEIVEAATLANAHRFISRLPQQYDTQIGERALVLSGGQKQRLAIARAMLLKPIVLVVDEGTTALDSMNQGEVLRQLLRECKASTVVLIGHSATALEGSTRLVTLNRGGNIVRDEMVRESELPHVNNWRG</sequence>
<evidence type="ECO:0000256" key="4">
    <source>
        <dbReference type="ARBA" id="ARBA00022692"/>
    </source>
</evidence>
<dbReference type="GO" id="GO:0090374">
    <property type="term" value="P:oligopeptide export from mitochondrion"/>
    <property type="evidence" value="ECO:0007669"/>
    <property type="project" value="TreeGrafter"/>
</dbReference>
<keyword evidence="13 17" id="KW-0472">Membrane</keyword>
<dbReference type="GO" id="GO:0015421">
    <property type="term" value="F:ABC-type oligopeptide transporter activity"/>
    <property type="evidence" value="ECO:0007669"/>
    <property type="project" value="TreeGrafter"/>
</dbReference>
<keyword evidence="9" id="KW-0630">Potassium</keyword>
<dbReference type="InterPro" id="IPR003593">
    <property type="entry name" value="AAA+_ATPase"/>
</dbReference>
<dbReference type="SUPFAM" id="SSF52540">
    <property type="entry name" value="P-loop containing nucleoside triphosphate hydrolases"/>
    <property type="match status" value="1"/>
</dbReference>
<dbReference type="Pfam" id="PF00005">
    <property type="entry name" value="ABC_tran"/>
    <property type="match status" value="1"/>
</dbReference>
<evidence type="ECO:0000256" key="10">
    <source>
        <dbReference type="ARBA" id="ARBA00022989"/>
    </source>
</evidence>
<keyword evidence="7 20" id="KW-0067">ATP-binding</keyword>
<dbReference type="InterPro" id="IPR027417">
    <property type="entry name" value="P-loop_NTPase"/>
</dbReference>
<dbReference type="PROSITE" id="PS00211">
    <property type="entry name" value="ABC_TRANSPORTER_1"/>
    <property type="match status" value="1"/>
</dbReference>
<evidence type="ECO:0000313" key="21">
    <source>
        <dbReference type="Proteomes" id="UP000019335"/>
    </source>
</evidence>
<gene>
    <name evidence="20" type="ORF">Naga_100079g4</name>
</gene>
<proteinExistence type="predicted"/>
<dbReference type="AlphaFoldDB" id="W7TIZ5"/>
<reference evidence="20 21" key="1">
    <citation type="journal article" date="2014" name="Mol. Plant">
        <title>Chromosome Scale Genome Assembly and Transcriptome Profiling of Nannochloropsis gaditana in Nitrogen Depletion.</title>
        <authorList>
            <person name="Corteggiani Carpinelli E."/>
            <person name="Telatin A."/>
            <person name="Vitulo N."/>
            <person name="Forcato C."/>
            <person name="D'Angelo M."/>
            <person name="Schiavon R."/>
            <person name="Vezzi A."/>
            <person name="Giacometti G.M."/>
            <person name="Morosinotto T."/>
            <person name="Valle G."/>
        </authorList>
    </citation>
    <scope>NUCLEOTIDE SEQUENCE [LARGE SCALE GENOMIC DNA]</scope>
    <source>
        <strain evidence="20 21">B-31</strain>
    </source>
</reference>
<evidence type="ECO:0000256" key="11">
    <source>
        <dbReference type="ARBA" id="ARBA00023065"/>
    </source>
</evidence>
<dbReference type="PANTHER" id="PTHR43394">
    <property type="entry name" value="ATP-DEPENDENT PERMEASE MDL1, MITOCHONDRIAL"/>
    <property type="match status" value="1"/>
</dbReference>
<keyword evidence="10 17" id="KW-1133">Transmembrane helix</keyword>
<evidence type="ECO:0000256" key="6">
    <source>
        <dbReference type="ARBA" id="ARBA00022792"/>
    </source>
</evidence>
<dbReference type="InterPro" id="IPR011527">
    <property type="entry name" value="ABC1_TM_dom"/>
</dbReference>
<keyword evidence="8" id="KW-0809">Transit peptide</keyword>
<evidence type="ECO:0000256" key="12">
    <source>
        <dbReference type="ARBA" id="ARBA00023128"/>
    </source>
</evidence>
<dbReference type="SUPFAM" id="SSF90123">
    <property type="entry name" value="ABC transporter transmembrane region"/>
    <property type="match status" value="1"/>
</dbReference>
<dbReference type="GO" id="GO:0006813">
    <property type="term" value="P:potassium ion transport"/>
    <property type="evidence" value="ECO:0007669"/>
    <property type="project" value="UniProtKB-KW"/>
</dbReference>
<evidence type="ECO:0000259" key="19">
    <source>
        <dbReference type="PROSITE" id="PS50929"/>
    </source>
</evidence>
<keyword evidence="12" id="KW-0496">Mitochondrion</keyword>
<evidence type="ECO:0000256" key="5">
    <source>
        <dbReference type="ARBA" id="ARBA00022741"/>
    </source>
</evidence>
<evidence type="ECO:0000256" key="7">
    <source>
        <dbReference type="ARBA" id="ARBA00022840"/>
    </source>
</evidence>
<evidence type="ECO:0000256" key="15">
    <source>
        <dbReference type="ARBA" id="ARBA00041416"/>
    </source>
</evidence>
<evidence type="ECO:0000313" key="20">
    <source>
        <dbReference type="EMBL" id="EWM27000.1"/>
    </source>
</evidence>
<evidence type="ECO:0000256" key="8">
    <source>
        <dbReference type="ARBA" id="ARBA00022946"/>
    </source>
</evidence>
<dbReference type="PROSITE" id="PS50893">
    <property type="entry name" value="ABC_TRANSPORTER_2"/>
    <property type="match status" value="1"/>
</dbReference>
<protein>
    <recommendedName>
        <fullName evidence="14">Mitochondrial potassium channel ATP-binding subunit</fullName>
    </recommendedName>
    <alternativeName>
        <fullName evidence="16">ATP-binding cassette sub-family B member 8, mitochondrial</fullName>
    </alternativeName>
    <alternativeName>
        <fullName evidence="15">Mitochondrial sulfonylurea-receptor</fullName>
    </alternativeName>
</protein>
<keyword evidence="6" id="KW-0999">Mitochondrion inner membrane</keyword>
<dbReference type="InterPro" id="IPR017871">
    <property type="entry name" value="ABC_transporter-like_CS"/>
</dbReference>
<dbReference type="PANTHER" id="PTHR43394:SF17">
    <property type="entry name" value="MITOCHONDRIAL POTASSIUM CHANNEL ATP-BINDING SUBUNIT"/>
    <property type="match status" value="1"/>
</dbReference>
<keyword evidence="4 17" id="KW-0812">Transmembrane</keyword>
<keyword evidence="5" id="KW-0547">Nucleotide-binding</keyword>
<dbReference type="InterPro" id="IPR003439">
    <property type="entry name" value="ABC_transporter-like_ATP-bd"/>
</dbReference>
<dbReference type="Gene3D" id="1.20.1560.10">
    <property type="entry name" value="ABC transporter type 1, transmembrane domain"/>
    <property type="match status" value="1"/>
</dbReference>
<evidence type="ECO:0000256" key="16">
    <source>
        <dbReference type="ARBA" id="ARBA00042968"/>
    </source>
</evidence>
<dbReference type="InterPro" id="IPR039421">
    <property type="entry name" value="Type_1_exporter"/>
</dbReference>
<keyword evidence="3" id="KW-0633">Potassium transport</keyword>
<feature type="transmembrane region" description="Helical" evidence="17">
    <location>
        <begin position="241"/>
        <end position="265"/>
    </location>
</feature>
<dbReference type="CDD" id="cd18573">
    <property type="entry name" value="ABC_6TM_ABCB10_like"/>
    <property type="match status" value="1"/>
</dbReference>
<organism evidence="20 21">
    <name type="scientific">Nannochloropsis gaditana</name>
    <dbReference type="NCBI Taxonomy" id="72520"/>
    <lineage>
        <taxon>Eukaryota</taxon>
        <taxon>Sar</taxon>
        <taxon>Stramenopiles</taxon>
        <taxon>Ochrophyta</taxon>
        <taxon>Eustigmatophyceae</taxon>
        <taxon>Eustigmatales</taxon>
        <taxon>Monodopsidaceae</taxon>
        <taxon>Nannochloropsis</taxon>
    </lineage>
</organism>
<keyword evidence="21" id="KW-1185">Reference proteome</keyword>
<dbReference type="Pfam" id="PF00664">
    <property type="entry name" value="ABC_membrane"/>
    <property type="match status" value="1"/>
</dbReference>
<dbReference type="GO" id="GO:0005743">
    <property type="term" value="C:mitochondrial inner membrane"/>
    <property type="evidence" value="ECO:0007669"/>
    <property type="project" value="UniProtKB-SubCell"/>
</dbReference>
<evidence type="ECO:0000256" key="1">
    <source>
        <dbReference type="ARBA" id="ARBA00004448"/>
    </source>
</evidence>
<feature type="transmembrane region" description="Helical" evidence="17">
    <location>
        <begin position="332"/>
        <end position="353"/>
    </location>
</feature>
<evidence type="ECO:0000256" key="14">
    <source>
        <dbReference type="ARBA" id="ARBA00040439"/>
    </source>
</evidence>
<feature type="domain" description="ABC transporter" evidence="18">
    <location>
        <begin position="426"/>
        <end position="659"/>
    </location>
</feature>
<keyword evidence="2" id="KW-0813">Transport</keyword>
<evidence type="ECO:0000259" key="18">
    <source>
        <dbReference type="PROSITE" id="PS50893"/>
    </source>
</evidence>
<evidence type="ECO:0000256" key="13">
    <source>
        <dbReference type="ARBA" id="ARBA00023136"/>
    </source>
</evidence>
<name>W7TIZ5_9STRA</name>
<dbReference type="GO" id="GO:0005524">
    <property type="term" value="F:ATP binding"/>
    <property type="evidence" value="ECO:0007669"/>
    <property type="project" value="UniProtKB-KW"/>
</dbReference>
<dbReference type="PROSITE" id="PS50929">
    <property type="entry name" value="ABC_TM1F"/>
    <property type="match status" value="1"/>
</dbReference>
<dbReference type="SMART" id="SM00382">
    <property type="entry name" value="AAA"/>
    <property type="match status" value="1"/>
</dbReference>
<dbReference type="GO" id="GO:0016887">
    <property type="term" value="F:ATP hydrolysis activity"/>
    <property type="evidence" value="ECO:0007669"/>
    <property type="project" value="InterPro"/>
</dbReference>
<dbReference type="Gene3D" id="3.40.50.300">
    <property type="entry name" value="P-loop containing nucleotide triphosphate hydrolases"/>
    <property type="match status" value="1"/>
</dbReference>
<evidence type="ECO:0000256" key="17">
    <source>
        <dbReference type="SAM" id="Phobius"/>
    </source>
</evidence>
<comment type="subcellular location">
    <subcellularLocation>
        <location evidence="1">Mitochondrion inner membrane</location>
        <topology evidence="1">Multi-pass membrane protein</topology>
    </subcellularLocation>
</comment>
<feature type="domain" description="ABC transmembrane type-1" evidence="19">
    <location>
        <begin position="99"/>
        <end position="392"/>
    </location>
</feature>
<comment type="caution">
    <text evidence="20">The sequence shown here is derived from an EMBL/GenBank/DDBJ whole genome shotgun (WGS) entry which is preliminary data.</text>
</comment>
<evidence type="ECO:0000256" key="3">
    <source>
        <dbReference type="ARBA" id="ARBA00022538"/>
    </source>
</evidence>
<evidence type="ECO:0000256" key="9">
    <source>
        <dbReference type="ARBA" id="ARBA00022958"/>
    </source>
</evidence>
<dbReference type="Proteomes" id="UP000019335">
    <property type="component" value="Chromosome 7"/>
</dbReference>
<keyword evidence="11" id="KW-0406">Ion transport</keyword>
<dbReference type="InterPro" id="IPR036640">
    <property type="entry name" value="ABC1_TM_sf"/>
</dbReference>
<accession>W7TIZ5</accession>
<evidence type="ECO:0000256" key="2">
    <source>
        <dbReference type="ARBA" id="ARBA00022448"/>
    </source>
</evidence>
<dbReference type="OrthoDB" id="6500128at2759"/>
<dbReference type="EMBL" id="AZIL01000527">
    <property type="protein sequence ID" value="EWM27000.1"/>
    <property type="molecule type" value="Genomic_DNA"/>
</dbReference>